<keyword evidence="13" id="KW-1185">Reference proteome</keyword>
<keyword evidence="8" id="KW-0902">Two-component regulatory system</keyword>
<keyword evidence="4" id="KW-0808">Transferase</keyword>
<dbReference type="InterPro" id="IPR050482">
    <property type="entry name" value="Sensor_HK_TwoCompSys"/>
</dbReference>
<evidence type="ECO:0000256" key="7">
    <source>
        <dbReference type="ARBA" id="ARBA00022989"/>
    </source>
</evidence>
<dbReference type="GO" id="GO:0016301">
    <property type="term" value="F:kinase activity"/>
    <property type="evidence" value="ECO:0007669"/>
    <property type="project" value="UniProtKB-KW"/>
</dbReference>
<accession>A0ABP7M144</accession>
<keyword evidence="6 12" id="KW-0418">Kinase</keyword>
<feature type="transmembrane region" description="Helical" evidence="10">
    <location>
        <begin position="54"/>
        <end position="72"/>
    </location>
</feature>
<evidence type="ECO:0000256" key="2">
    <source>
        <dbReference type="ARBA" id="ARBA00022475"/>
    </source>
</evidence>
<gene>
    <name evidence="12" type="primary">uhpB</name>
    <name evidence="12" type="ORF">GCM10022405_38940</name>
</gene>
<dbReference type="InterPro" id="IPR036890">
    <property type="entry name" value="HATPase_C_sf"/>
</dbReference>
<protein>
    <submittedName>
        <fullName evidence="12">Signal transduction histidine-protein kinase/phosphatase UhpB</fullName>
    </submittedName>
</protein>
<keyword evidence="5 10" id="KW-0812">Transmembrane</keyword>
<dbReference type="CDD" id="cd16917">
    <property type="entry name" value="HATPase_UhpB-NarQ-NarX-like"/>
    <property type="match status" value="1"/>
</dbReference>
<dbReference type="PANTHER" id="PTHR24421:SF58">
    <property type="entry name" value="SIGNAL TRANSDUCTION HISTIDINE-PROTEIN KINASE_PHOSPHATASE UHPB"/>
    <property type="match status" value="1"/>
</dbReference>
<feature type="transmembrane region" description="Helical" evidence="10">
    <location>
        <begin position="185"/>
        <end position="202"/>
    </location>
</feature>
<evidence type="ECO:0000256" key="9">
    <source>
        <dbReference type="ARBA" id="ARBA00023136"/>
    </source>
</evidence>
<dbReference type="EMBL" id="BAABDG010000009">
    <property type="protein sequence ID" value="GAA3909996.1"/>
    <property type="molecule type" value="Genomic_DNA"/>
</dbReference>
<dbReference type="PROSITE" id="PS50109">
    <property type="entry name" value="HIS_KIN"/>
    <property type="match status" value="1"/>
</dbReference>
<evidence type="ECO:0000313" key="12">
    <source>
        <dbReference type="EMBL" id="GAA3909996.1"/>
    </source>
</evidence>
<keyword evidence="2" id="KW-1003">Cell membrane</keyword>
<dbReference type="Pfam" id="PF05231">
    <property type="entry name" value="MASE1"/>
    <property type="match status" value="1"/>
</dbReference>
<dbReference type="Gene3D" id="1.20.5.1930">
    <property type="match status" value="1"/>
</dbReference>
<evidence type="ECO:0000256" key="3">
    <source>
        <dbReference type="ARBA" id="ARBA00022553"/>
    </source>
</evidence>
<feature type="transmembrane region" description="Helical" evidence="10">
    <location>
        <begin position="115"/>
        <end position="136"/>
    </location>
</feature>
<dbReference type="SMART" id="SM00387">
    <property type="entry name" value="HATPase_c"/>
    <property type="match status" value="1"/>
</dbReference>
<organism evidence="12 13">
    <name type="scientific">Gibbsiella dentisursi</name>
    <dbReference type="NCBI Taxonomy" id="796890"/>
    <lineage>
        <taxon>Bacteria</taxon>
        <taxon>Pseudomonadati</taxon>
        <taxon>Pseudomonadota</taxon>
        <taxon>Gammaproteobacteria</taxon>
        <taxon>Enterobacterales</taxon>
        <taxon>Yersiniaceae</taxon>
        <taxon>Gibbsiella</taxon>
    </lineage>
</organism>
<dbReference type="NCBIfam" id="NF008649">
    <property type="entry name" value="PRK11644.1"/>
    <property type="match status" value="1"/>
</dbReference>
<dbReference type="InterPro" id="IPR005467">
    <property type="entry name" value="His_kinase_dom"/>
</dbReference>
<dbReference type="InterPro" id="IPR007895">
    <property type="entry name" value="MASE1"/>
</dbReference>
<dbReference type="PANTHER" id="PTHR24421">
    <property type="entry name" value="NITRATE/NITRITE SENSOR PROTEIN NARX-RELATED"/>
    <property type="match status" value="1"/>
</dbReference>
<feature type="transmembrane region" description="Helical" evidence="10">
    <location>
        <begin position="143"/>
        <end position="165"/>
    </location>
</feature>
<reference evidence="13" key="1">
    <citation type="journal article" date="2019" name="Int. J. Syst. Evol. Microbiol.">
        <title>The Global Catalogue of Microorganisms (GCM) 10K type strain sequencing project: providing services to taxonomists for standard genome sequencing and annotation.</title>
        <authorList>
            <consortium name="The Broad Institute Genomics Platform"/>
            <consortium name="The Broad Institute Genome Sequencing Center for Infectious Disease"/>
            <person name="Wu L."/>
            <person name="Ma J."/>
        </authorList>
    </citation>
    <scope>NUCLEOTIDE SEQUENCE [LARGE SCALE GENOMIC DNA]</scope>
    <source>
        <strain evidence="13">JCM 17201</strain>
    </source>
</reference>
<feature type="transmembrane region" description="Helical" evidence="10">
    <location>
        <begin position="214"/>
        <end position="232"/>
    </location>
</feature>
<comment type="subcellular location">
    <subcellularLocation>
        <location evidence="1">Cell membrane</location>
        <topology evidence="1">Multi-pass membrane protein</topology>
    </subcellularLocation>
</comment>
<feature type="domain" description="Histidine kinase" evidence="11">
    <location>
        <begin position="418"/>
        <end position="508"/>
    </location>
</feature>
<dbReference type="Pfam" id="PF07730">
    <property type="entry name" value="HisKA_3"/>
    <property type="match status" value="1"/>
</dbReference>
<keyword evidence="3" id="KW-0597">Phosphoprotein</keyword>
<sequence>MMQRAITQLALFFFYAASAFCLWGIGTAMIEPPWQALLLFPFGLRMGILLQCPYRFWPGILLADVMLMWLLADQFGYGPALWASLAVLVLTTLLSMLISPWLLRRQQSGSEWRWPLQQGAVVAAAALLQAAVWQIVSGEGGRALLFGLAGGFTVAPTCLLLWHYLMRQIWVPLEPGLIHQPVRLRLLPLGGYLLLFALSIWLQQQVNAVELRRFAPFCLAIPIVFMAYRYGWKGALLATLLNGVALVANEPPRQDAHRDLLLSLLAQSLTGLLLGAGIQRQRELNLQLRLRLNENRQLARALVTAEERTRREVARELHDEVGQTITVIRTQASIVKRLAAQPPLIACAETIEAQALRVYDGVHDVLAQLWPAALNNLPLSAAVAAMLRDLLPQDDSLVSVVQWQVPDALLDDTLKITLYRVCQEGITNACRHANASQIALDARLEDDRLRGRVIRLTIRDNGRGIDPSSHQPGYGLRGMQERISALGGSLQLMQDHGTCLNVTLPAISPQEREN</sequence>
<dbReference type="InterPro" id="IPR011712">
    <property type="entry name" value="Sig_transdc_His_kin_sub3_dim/P"/>
</dbReference>
<dbReference type="Proteomes" id="UP001499994">
    <property type="component" value="Unassembled WGS sequence"/>
</dbReference>
<evidence type="ECO:0000313" key="13">
    <source>
        <dbReference type="Proteomes" id="UP001499994"/>
    </source>
</evidence>
<dbReference type="InterPro" id="IPR003594">
    <property type="entry name" value="HATPase_dom"/>
</dbReference>
<keyword evidence="7 10" id="KW-1133">Transmembrane helix</keyword>
<evidence type="ECO:0000259" key="11">
    <source>
        <dbReference type="PROSITE" id="PS50109"/>
    </source>
</evidence>
<evidence type="ECO:0000256" key="5">
    <source>
        <dbReference type="ARBA" id="ARBA00022692"/>
    </source>
</evidence>
<name>A0ABP7M144_9GAMM</name>
<evidence type="ECO:0000256" key="10">
    <source>
        <dbReference type="SAM" id="Phobius"/>
    </source>
</evidence>
<dbReference type="Gene3D" id="3.30.565.10">
    <property type="entry name" value="Histidine kinase-like ATPase, C-terminal domain"/>
    <property type="match status" value="1"/>
</dbReference>
<comment type="caution">
    <text evidence="12">The sequence shown here is derived from an EMBL/GenBank/DDBJ whole genome shotgun (WGS) entry which is preliminary data.</text>
</comment>
<proteinExistence type="predicted"/>
<evidence type="ECO:0000256" key="1">
    <source>
        <dbReference type="ARBA" id="ARBA00004651"/>
    </source>
</evidence>
<dbReference type="SUPFAM" id="SSF55874">
    <property type="entry name" value="ATPase domain of HSP90 chaperone/DNA topoisomerase II/histidine kinase"/>
    <property type="match status" value="1"/>
</dbReference>
<keyword evidence="9 10" id="KW-0472">Membrane</keyword>
<evidence type="ECO:0000256" key="4">
    <source>
        <dbReference type="ARBA" id="ARBA00022679"/>
    </source>
</evidence>
<dbReference type="Pfam" id="PF02518">
    <property type="entry name" value="HATPase_c"/>
    <property type="match status" value="1"/>
</dbReference>
<evidence type="ECO:0000256" key="6">
    <source>
        <dbReference type="ARBA" id="ARBA00022777"/>
    </source>
</evidence>
<feature type="transmembrane region" description="Helical" evidence="10">
    <location>
        <begin position="79"/>
        <end position="103"/>
    </location>
</feature>
<evidence type="ECO:0000256" key="8">
    <source>
        <dbReference type="ARBA" id="ARBA00023012"/>
    </source>
</evidence>